<keyword evidence="2" id="KW-0677">Repeat</keyword>
<dbReference type="InterPro" id="IPR019734">
    <property type="entry name" value="TPR_rpt"/>
</dbReference>
<dbReference type="Proteomes" id="UP000094527">
    <property type="component" value="Unassembled WGS sequence"/>
</dbReference>
<feature type="repeat" description="TPR" evidence="7">
    <location>
        <begin position="454"/>
        <end position="487"/>
    </location>
</feature>
<dbReference type="GO" id="GO:0031145">
    <property type="term" value="P:anaphase-promoting complex-dependent catabolic process"/>
    <property type="evidence" value="ECO:0007669"/>
    <property type="project" value="TreeGrafter"/>
</dbReference>
<dbReference type="Pfam" id="PF13424">
    <property type="entry name" value="TPR_12"/>
    <property type="match status" value="1"/>
</dbReference>
<dbReference type="Pfam" id="PF13181">
    <property type="entry name" value="TPR_8"/>
    <property type="match status" value="1"/>
</dbReference>
<evidence type="ECO:0000256" key="1">
    <source>
        <dbReference type="ARBA" id="ARBA00022618"/>
    </source>
</evidence>
<dbReference type="STRING" id="48709.A0A1D2MP57"/>
<dbReference type="GO" id="GO:0005680">
    <property type="term" value="C:anaphase-promoting complex"/>
    <property type="evidence" value="ECO:0007669"/>
    <property type="project" value="TreeGrafter"/>
</dbReference>
<dbReference type="PROSITE" id="PS50005">
    <property type="entry name" value="TPR"/>
    <property type="match status" value="3"/>
</dbReference>
<evidence type="ECO:0000313" key="9">
    <source>
        <dbReference type="EMBL" id="ODM94870.1"/>
    </source>
</evidence>
<dbReference type="GO" id="GO:0051301">
    <property type="term" value="P:cell division"/>
    <property type="evidence" value="ECO:0007669"/>
    <property type="project" value="UniProtKB-KW"/>
</dbReference>
<evidence type="ECO:0000256" key="4">
    <source>
        <dbReference type="ARBA" id="ARBA00022786"/>
    </source>
</evidence>
<dbReference type="GO" id="GO:0005737">
    <property type="term" value="C:cytoplasm"/>
    <property type="evidence" value="ECO:0007669"/>
    <property type="project" value="TreeGrafter"/>
</dbReference>
<evidence type="ECO:0000256" key="5">
    <source>
        <dbReference type="ARBA" id="ARBA00022803"/>
    </source>
</evidence>
<evidence type="ECO:0000256" key="3">
    <source>
        <dbReference type="ARBA" id="ARBA00022776"/>
    </source>
</evidence>
<dbReference type="GO" id="GO:0016567">
    <property type="term" value="P:protein ubiquitination"/>
    <property type="evidence" value="ECO:0007669"/>
    <property type="project" value="TreeGrafter"/>
</dbReference>
<keyword evidence="3" id="KW-0498">Mitosis</keyword>
<keyword evidence="4" id="KW-0833">Ubl conjugation pathway</keyword>
<evidence type="ECO:0000256" key="7">
    <source>
        <dbReference type="PROSITE-ProRule" id="PRU00339"/>
    </source>
</evidence>
<comment type="caution">
    <text evidence="9">The sequence shown here is derived from an EMBL/GenBank/DDBJ whole genome shotgun (WGS) entry which is preliminary data.</text>
</comment>
<feature type="compositionally biased region" description="Polar residues" evidence="8">
    <location>
        <begin position="676"/>
        <end position="689"/>
    </location>
</feature>
<dbReference type="Gene3D" id="1.25.40.10">
    <property type="entry name" value="Tetratricopeptide repeat domain"/>
    <property type="match status" value="1"/>
</dbReference>
<sequence length="689" mass="77736">MTMSGINGRNLRNSGNSNSSEFYRGMVQAYIEKQNYETACFWADKLVSMNGGMQQDVYTLAKCLYLCGQYHRAANLLQHYSYERSNPHFRCLTARCLYMAKEYQKALEILDTGTRSAQVHRSRSSAWEPADPHKTISAQIFLLKGKIYEAMMNRILAAQNYKEALAADIYCVEAFDLLTQHQMLSTAEEVALLESLPFDKCLNSDVEFLRFIYSSKLKKYPFCGEEVQRPSQFPFLAKNLDVLTSEAERHFYNCDFQMAYKVSTQVTKEDPYHVGCLPVYVACLVEMKRATELFKIAHKLVEVMSESALAWYSVGAYYFLIGKHEQSRRNLNKALTIDPVFGPAWLLFGHSFATEREHDQAMAAYFKATQLMKGCHLPLLHVGLECGLSNNPQLAMKFLDEARLLAPKDPFIRHEMGVVKFNEKKYEEALSLFKETEEFVDRNKHSGVYLKKWEALYNNLGHVSRKLKKYEEAQRYHQKALLLCPANASTHSAIGLVHAVAGRTEAAIESFHKALSLRRDDAFSTTMLRYCIEKLVEESNNASDDEIVAADAVDDSDEESQIFAQKYSASKKKSADNTQGQGSSGKRGHPKTPDTGDMPGYLSWFKDSISKIESGSCGRSSDGPRHTSTPAAGESSAREKRMPSSGTEESEDRYPITRRKNRGRNSESSSEGERNITGNASSSDAEGNE</sequence>
<dbReference type="GO" id="GO:0045842">
    <property type="term" value="P:positive regulation of mitotic metaphase/anaphase transition"/>
    <property type="evidence" value="ECO:0007669"/>
    <property type="project" value="TreeGrafter"/>
</dbReference>
<keyword evidence="10" id="KW-1185">Reference proteome</keyword>
<dbReference type="SUPFAM" id="SSF48452">
    <property type="entry name" value="TPR-like"/>
    <property type="match status" value="2"/>
</dbReference>
<keyword evidence="5 7" id="KW-0802">TPR repeat</keyword>
<accession>A0A1D2MP57</accession>
<dbReference type="PANTHER" id="PTHR12558">
    <property type="entry name" value="CELL DIVISION CYCLE 16,23,27"/>
    <property type="match status" value="1"/>
</dbReference>
<proteinExistence type="predicted"/>
<keyword evidence="6" id="KW-0131">Cell cycle</keyword>
<protein>
    <submittedName>
        <fullName evidence="9">Cell division cycle protein 16</fullName>
    </submittedName>
</protein>
<evidence type="ECO:0000313" key="10">
    <source>
        <dbReference type="Proteomes" id="UP000094527"/>
    </source>
</evidence>
<dbReference type="SMART" id="SM00028">
    <property type="entry name" value="TPR"/>
    <property type="match status" value="8"/>
</dbReference>
<dbReference type="EMBL" id="LJIJ01000737">
    <property type="protein sequence ID" value="ODM94870.1"/>
    <property type="molecule type" value="Genomic_DNA"/>
</dbReference>
<evidence type="ECO:0000256" key="8">
    <source>
        <dbReference type="SAM" id="MobiDB-lite"/>
    </source>
</evidence>
<feature type="region of interest" description="Disordered" evidence="8">
    <location>
        <begin position="566"/>
        <end position="689"/>
    </location>
</feature>
<dbReference type="PANTHER" id="PTHR12558:SF9">
    <property type="entry name" value="CELL DIVISION CYCLE PROTEIN 16 HOMOLOG"/>
    <property type="match status" value="1"/>
</dbReference>
<dbReference type="OrthoDB" id="10006270at2759"/>
<dbReference type="Pfam" id="PF12895">
    <property type="entry name" value="ANAPC3"/>
    <property type="match status" value="1"/>
</dbReference>
<dbReference type="InterPro" id="IPR011990">
    <property type="entry name" value="TPR-like_helical_dom_sf"/>
</dbReference>
<organism evidence="9 10">
    <name type="scientific">Orchesella cincta</name>
    <name type="common">Springtail</name>
    <name type="synonym">Podura cincta</name>
    <dbReference type="NCBI Taxonomy" id="48709"/>
    <lineage>
        <taxon>Eukaryota</taxon>
        <taxon>Metazoa</taxon>
        <taxon>Ecdysozoa</taxon>
        <taxon>Arthropoda</taxon>
        <taxon>Hexapoda</taxon>
        <taxon>Collembola</taxon>
        <taxon>Entomobryomorpha</taxon>
        <taxon>Entomobryoidea</taxon>
        <taxon>Orchesellidae</taxon>
        <taxon>Orchesellinae</taxon>
        <taxon>Orchesella</taxon>
    </lineage>
</organism>
<reference evidence="9 10" key="1">
    <citation type="journal article" date="2016" name="Genome Biol. Evol.">
        <title>Gene Family Evolution Reflects Adaptation to Soil Environmental Stressors in the Genome of the Collembolan Orchesella cincta.</title>
        <authorList>
            <person name="Faddeeva-Vakhrusheva A."/>
            <person name="Derks M.F."/>
            <person name="Anvar S.Y."/>
            <person name="Agamennone V."/>
            <person name="Suring W."/>
            <person name="Smit S."/>
            <person name="van Straalen N.M."/>
            <person name="Roelofs D."/>
        </authorList>
    </citation>
    <scope>NUCLEOTIDE SEQUENCE [LARGE SCALE GENOMIC DNA]</scope>
    <source>
        <tissue evidence="9">Mixed pool</tissue>
    </source>
</reference>
<name>A0A1D2MP57_ORCCI</name>
<dbReference type="OMA" id="DPFHNNA"/>
<feature type="repeat" description="TPR" evidence="7">
    <location>
        <begin position="308"/>
        <end position="341"/>
    </location>
</feature>
<gene>
    <name evidence="9" type="ORF">Ocin01_11807</name>
</gene>
<keyword evidence="1 9" id="KW-0132">Cell division</keyword>
<dbReference type="AlphaFoldDB" id="A0A1D2MP57"/>
<evidence type="ECO:0000256" key="6">
    <source>
        <dbReference type="ARBA" id="ARBA00023306"/>
    </source>
</evidence>
<evidence type="ECO:0000256" key="2">
    <source>
        <dbReference type="ARBA" id="ARBA00022737"/>
    </source>
</evidence>
<feature type="repeat" description="TPR" evidence="7">
    <location>
        <begin position="488"/>
        <end position="521"/>
    </location>
</feature>